<dbReference type="PANTHER" id="PTHR43135:SF3">
    <property type="entry name" value="ALPHA-D-RIBOSE 1-METHYLPHOSPHONATE 5-TRIPHOSPHATE DIPHOSPHATASE"/>
    <property type="match status" value="1"/>
</dbReference>
<dbReference type="Proteomes" id="UP000019225">
    <property type="component" value="Chromosome"/>
</dbReference>
<feature type="domain" description="Amidohydrolase-related" evidence="1">
    <location>
        <begin position="42"/>
        <end position="388"/>
    </location>
</feature>
<dbReference type="SUPFAM" id="SSF51338">
    <property type="entry name" value="Composite domain of metallo-dependent hydrolases"/>
    <property type="match status" value="1"/>
</dbReference>
<dbReference type="InterPro" id="IPR006680">
    <property type="entry name" value="Amidohydro-rel"/>
</dbReference>
<dbReference type="PATRIC" id="fig|1449976.3.peg.5824"/>
<organism evidence="2 3">
    <name type="scientific">Kutzneria albida DSM 43870</name>
    <dbReference type="NCBI Taxonomy" id="1449976"/>
    <lineage>
        <taxon>Bacteria</taxon>
        <taxon>Bacillati</taxon>
        <taxon>Actinomycetota</taxon>
        <taxon>Actinomycetes</taxon>
        <taxon>Pseudonocardiales</taxon>
        <taxon>Pseudonocardiaceae</taxon>
        <taxon>Kutzneria</taxon>
    </lineage>
</organism>
<gene>
    <name evidence="2" type="ORF">KALB_5801</name>
</gene>
<dbReference type="EMBL" id="CP007155">
    <property type="protein sequence ID" value="AHH99162.1"/>
    <property type="molecule type" value="Genomic_DNA"/>
</dbReference>
<dbReference type="RefSeq" id="WP_025359094.1">
    <property type="nucleotide sequence ID" value="NZ_CP007155.1"/>
</dbReference>
<dbReference type="SUPFAM" id="SSF51556">
    <property type="entry name" value="Metallo-dependent hydrolases"/>
    <property type="match status" value="1"/>
</dbReference>
<dbReference type="OrthoDB" id="3514520at2"/>
<dbReference type="InterPro" id="IPR051781">
    <property type="entry name" value="Metallo-dep_Hydrolase"/>
</dbReference>
<dbReference type="HOGENOM" id="CLU_023620_6_1_11"/>
<sequence length="404" mass="42334">MRFDDVRIFDGEQVIERGRVLVRDGVIAEVEPLPAEGPATHTLLPGLIDAHTHVFGWTGNLQLALAFGVTTELDMFCYPPPLADQLRTAAAAATDMAELYSAGTVVGPPGGYASTVVPEAPTLDGPREADAFVAARVAEGSQYIKIVLDNGATHGMSVPSLDLATVTAVAEAARARGLRTVAHICDAQGVRLALEAGVDTVTHVPLAEVLDADIADRAARRGQVHIPTLAMMEMTAGAPGGRSLADDPRLAPRLPERLRAAITESRESLAGDHLGPDADFANALTSVRRLHEAGVRVLAGTDADDVPGKSAPVVHGVSIHRELALLVEAGLSPVQALVAATSAPAEHFGLADRGRIRPGLRADLLLVEGDPTEDITATRAISGVWRQGVRCDREACLASQRGVE</sequence>
<name>W5WEC0_9PSEU</name>
<dbReference type="Pfam" id="PF01979">
    <property type="entry name" value="Amidohydro_1"/>
    <property type="match status" value="1"/>
</dbReference>
<proteinExistence type="predicted"/>
<dbReference type="Gene3D" id="1.20.58.520">
    <property type="entry name" value="Amidohydrolase"/>
    <property type="match status" value="1"/>
</dbReference>
<dbReference type="KEGG" id="kal:KALB_5801"/>
<dbReference type="eggNOG" id="COG1228">
    <property type="taxonomic scope" value="Bacteria"/>
</dbReference>
<accession>W5WEC0</accession>
<dbReference type="STRING" id="1449976.KALB_5801"/>
<evidence type="ECO:0000313" key="2">
    <source>
        <dbReference type="EMBL" id="AHH99162.1"/>
    </source>
</evidence>
<dbReference type="Gene3D" id="3.30.110.90">
    <property type="entry name" value="Amidohydrolase"/>
    <property type="match status" value="1"/>
</dbReference>
<dbReference type="GO" id="GO:0016810">
    <property type="term" value="F:hydrolase activity, acting on carbon-nitrogen (but not peptide) bonds"/>
    <property type="evidence" value="ECO:0007669"/>
    <property type="project" value="InterPro"/>
</dbReference>
<dbReference type="Gene3D" id="2.30.40.10">
    <property type="entry name" value="Urease, subunit C, domain 1"/>
    <property type="match status" value="1"/>
</dbReference>
<dbReference type="InterPro" id="IPR032466">
    <property type="entry name" value="Metal_Hydrolase"/>
</dbReference>
<dbReference type="InterPro" id="IPR011059">
    <property type="entry name" value="Metal-dep_hydrolase_composite"/>
</dbReference>
<dbReference type="PANTHER" id="PTHR43135">
    <property type="entry name" value="ALPHA-D-RIBOSE 1-METHYLPHOSPHONATE 5-TRIPHOSPHATE DIPHOSPHATASE"/>
    <property type="match status" value="1"/>
</dbReference>
<evidence type="ECO:0000313" key="3">
    <source>
        <dbReference type="Proteomes" id="UP000019225"/>
    </source>
</evidence>
<evidence type="ECO:0000259" key="1">
    <source>
        <dbReference type="Pfam" id="PF01979"/>
    </source>
</evidence>
<dbReference type="Gene3D" id="3.40.50.10910">
    <property type="entry name" value="Amidohydrolase"/>
    <property type="match status" value="1"/>
</dbReference>
<keyword evidence="3" id="KW-1185">Reference proteome</keyword>
<protein>
    <recommendedName>
        <fullName evidence="1">Amidohydrolase-related domain-containing protein</fullName>
    </recommendedName>
</protein>
<reference evidence="2 3" key="1">
    <citation type="journal article" date="2014" name="BMC Genomics">
        <title>Complete genome sequence of producer of the glycopeptide antibiotic Aculeximycin Kutzneria albida DSM 43870T, a representative of minor genus of Pseudonocardiaceae.</title>
        <authorList>
            <person name="Rebets Y."/>
            <person name="Tokovenko B."/>
            <person name="Lushchyk I."/>
            <person name="Ruckert C."/>
            <person name="Zaburannyi N."/>
            <person name="Bechthold A."/>
            <person name="Kalinowski J."/>
            <person name="Luzhetskyy A."/>
        </authorList>
    </citation>
    <scope>NUCLEOTIDE SEQUENCE [LARGE SCALE GENOMIC DNA]</scope>
    <source>
        <strain evidence="2">DSM 43870</strain>
    </source>
</reference>
<dbReference type="AlphaFoldDB" id="W5WEC0"/>